<dbReference type="InterPro" id="IPR006439">
    <property type="entry name" value="HAD-SF_hydro_IA"/>
</dbReference>
<keyword evidence="3 5" id="KW-0378">Hydrolase</keyword>
<evidence type="ECO:0000313" key="5">
    <source>
        <dbReference type="EMBL" id="QLG28187.1"/>
    </source>
</evidence>
<name>A0A7D5GLQ0_9EURY</name>
<proteinExistence type="inferred from homology"/>
<dbReference type="RefSeq" id="WP_179169762.1">
    <property type="nucleotide sequence ID" value="NZ_CP058529.1"/>
</dbReference>
<dbReference type="GO" id="GO:0046380">
    <property type="term" value="P:N-acetylneuraminate biosynthetic process"/>
    <property type="evidence" value="ECO:0007669"/>
    <property type="project" value="TreeGrafter"/>
</dbReference>
<dbReference type="InterPro" id="IPR051400">
    <property type="entry name" value="HAD-like_hydrolase"/>
</dbReference>
<dbReference type="Pfam" id="PF00702">
    <property type="entry name" value="Hydrolase"/>
    <property type="match status" value="1"/>
</dbReference>
<dbReference type="PANTHER" id="PTHR46470:SF3">
    <property type="entry name" value="N-ACYLNEURAMINATE-9-PHOSPHATASE"/>
    <property type="match status" value="1"/>
</dbReference>
<dbReference type="EMBL" id="CP058529">
    <property type="protein sequence ID" value="QLG28187.1"/>
    <property type="molecule type" value="Genomic_DNA"/>
</dbReference>
<evidence type="ECO:0000256" key="4">
    <source>
        <dbReference type="ARBA" id="ARBA00022842"/>
    </source>
</evidence>
<dbReference type="NCBIfam" id="TIGR01549">
    <property type="entry name" value="HAD-SF-IA-v1"/>
    <property type="match status" value="1"/>
</dbReference>
<reference evidence="5 6" key="1">
    <citation type="submission" date="2020-07" db="EMBL/GenBank/DDBJ databases">
        <title>Gai3-2, isolated from salt lake.</title>
        <authorList>
            <person name="Cui H."/>
            <person name="Shi X."/>
        </authorList>
    </citation>
    <scope>NUCLEOTIDE SEQUENCE [LARGE SCALE GENOMIC DNA]</scope>
    <source>
        <strain evidence="5 6">Gai3-2</strain>
    </source>
</reference>
<dbReference type="OrthoDB" id="131325at2157"/>
<dbReference type="PRINTS" id="PR00413">
    <property type="entry name" value="HADHALOGNASE"/>
</dbReference>
<dbReference type="KEGG" id="halg:HUG10_11775"/>
<comment type="similarity">
    <text evidence="2">Belongs to the HAD-like hydrolase superfamily.</text>
</comment>
<comment type="cofactor">
    <cofactor evidence="1">
        <name>Mg(2+)</name>
        <dbReference type="ChEBI" id="CHEBI:18420"/>
    </cofactor>
</comment>
<evidence type="ECO:0000313" key="6">
    <source>
        <dbReference type="Proteomes" id="UP000509750"/>
    </source>
</evidence>
<dbReference type="SFLD" id="SFLDG01129">
    <property type="entry name" value="C1.5:_HAD__Beta-PGM__Phosphata"/>
    <property type="match status" value="1"/>
</dbReference>
<dbReference type="Gene3D" id="3.40.50.1000">
    <property type="entry name" value="HAD superfamily/HAD-like"/>
    <property type="match status" value="1"/>
</dbReference>
<sequence length="205" mass="22454">MSDVAVWFDLDGTLLAFDDYGAVVEHACVEMGIDPTDAFLEAYYDRFFDAFRNYHPDPFRAGVERAVMATGSYVDAVAFVDTIREAEFDAAKVPEAVHDALAELEAADGVALGVLTNGLEEWQRGKLEANELLGYFDATLTSYEVGRHKPAPEVFARAEKLLPADEHVMVGDDDEADVAGARERGWRAIHVDGPESVGDAVARIR</sequence>
<keyword evidence="6" id="KW-1185">Reference proteome</keyword>
<organism evidence="5 6">
    <name type="scientific">Halorarum halophilum</name>
    <dbReference type="NCBI Taxonomy" id="2743090"/>
    <lineage>
        <taxon>Archaea</taxon>
        <taxon>Methanobacteriati</taxon>
        <taxon>Methanobacteriota</taxon>
        <taxon>Stenosarchaea group</taxon>
        <taxon>Halobacteria</taxon>
        <taxon>Halobacteriales</taxon>
        <taxon>Haloferacaceae</taxon>
        <taxon>Halorarum</taxon>
    </lineage>
</organism>
<dbReference type="InterPro" id="IPR023214">
    <property type="entry name" value="HAD_sf"/>
</dbReference>
<keyword evidence="4" id="KW-0460">Magnesium</keyword>
<dbReference type="AlphaFoldDB" id="A0A7D5GLQ0"/>
<dbReference type="SUPFAM" id="SSF56784">
    <property type="entry name" value="HAD-like"/>
    <property type="match status" value="1"/>
</dbReference>
<dbReference type="GO" id="GO:0050124">
    <property type="term" value="F:N-acylneuraminate-9-phosphatase activity"/>
    <property type="evidence" value="ECO:0007669"/>
    <property type="project" value="TreeGrafter"/>
</dbReference>
<evidence type="ECO:0000256" key="1">
    <source>
        <dbReference type="ARBA" id="ARBA00001946"/>
    </source>
</evidence>
<dbReference type="SFLD" id="SFLDS00003">
    <property type="entry name" value="Haloacid_Dehalogenase"/>
    <property type="match status" value="1"/>
</dbReference>
<protein>
    <submittedName>
        <fullName evidence="5">HAD family hydrolase</fullName>
    </submittedName>
</protein>
<dbReference type="PROSITE" id="PS01228">
    <property type="entry name" value="COF_1"/>
    <property type="match status" value="1"/>
</dbReference>
<evidence type="ECO:0000256" key="3">
    <source>
        <dbReference type="ARBA" id="ARBA00022801"/>
    </source>
</evidence>
<accession>A0A7D5GLQ0</accession>
<dbReference type="GeneID" id="56029522"/>
<evidence type="ECO:0000256" key="2">
    <source>
        <dbReference type="ARBA" id="ARBA00007958"/>
    </source>
</evidence>
<dbReference type="InterPro" id="IPR036412">
    <property type="entry name" value="HAD-like_sf"/>
</dbReference>
<gene>
    <name evidence="5" type="ORF">HUG10_11775</name>
</gene>
<dbReference type="PANTHER" id="PTHR46470">
    <property type="entry name" value="N-ACYLNEURAMINATE-9-PHOSPHATASE"/>
    <property type="match status" value="1"/>
</dbReference>
<dbReference type="Proteomes" id="UP000509750">
    <property type="component" value="Chromosome"/>
</dbReference>